<dbReference type="EMBL" id="JAJEPW010000105">
    <property type="protein sequence ID" value="MCC2131097.1"/>
    <property type="molecule type" value="Genomic_DNA"/>
</dbReference>
<dbReference type="SUPFAM" id="SSF56300">
    <property type="entry name" value="Metallo-dependent phosphatases"/>
    <property type="match status" value="1"/>
</dbReference>
<proteinExistence type="predicted"/>
<dbReference type="SUPFAM" id="SSF52058">
    <property type="entry name" value="L domain-like"/>
    <property type="match status" value="1"/>
</dbReference>
<dbReference type="InterPro" id="IPR026906">
    <property type="entry name" value="LRR_5"/>
</dbReference>
<keyword evidence="2" id="KW-1185">Reference proteome</keyword>
<dbReference type="InterPro" id="IPR029052">
    <property type="entry name" value="Metallo-depent_PP-like"/>
</dbReference>
<dbReference type="Gene3D" id="3.40.50.12480">
    <property type="match status" value="1"/>
</dbReference>
<organism evidence="1 2">
    <name type="scientific">Brotocaccenecus cirricatena</name>
    <dbReference type="NCBI Taxonomy" id="3064195"/>
    <lineage>
        <taxon>Bacteria</taxon>
        <taxon>Bacillati</taxon>
        <taxon>Bacillota</taxon>
        <taxon>Clostridia</taxon>
        <taxon>Eubacteriales</taxon>
        <taxon>Oscillospiraceae</taxon>
        <taxon>Brotocaccenecus</taxon>
    </lineage>
</organism>
<dbReference type="PANTHER" id="PTHR45661:SF3">
    <property type="entry name" value="IG-LIKE DOMAIN-CONTAINING PROTEIN"/>
    <property type="match status" value="1"/>
</dbReference>
<gene>
    <name evidence="1" type="ORF">LKD37_16615</name>
</gene>
<dbReference type="Pfam" id="PF13306">
    <property type="entry name" value="LRR_5"/>
    <property type="match status" value="5"/>
</dbReference>
<comment type="caution">
    <text evidence="1">The sequence shown here is derived from an EMBL/GenBank/DDBJ whole genome shotgun (WGS) entry which is preliminary data.</text>
</comment>
<reference evidence="1" key="1">
    <citation type="submission" date="2021-10" db="EMBL/GenBank/DDBJ databases">
        <title>Anaerobic single-cell dispensing facilitates the cultivation of human gut bacteria.</title>
        <authorList>
            <person name="Afrizal A."/>
        </authorList>
    </citation>
    <scope>NUCLEOTIDE SEQUENCE</scope>
    <source>
        <strain evidence="1">CLA-AA-H272</strain>
    </source>
</reference>
<evidence type="ECO:0000313" key="2">
    <source>
        <dbReference type="Proteomes" id="UP001199319"/>
    </source>
</evidence>
<dbReference type="InterPro" id="IPR053139">
    <property type="entry name" value="Surface_bspA-like"/>
</dbReference>
<dbReference type="Proteomes" id="UP001199319">
    <property type="component" value="Unassembled WGS sequence"/>
</dbReference>
<dbReference type="AlphaFoldDB" id="A0AAE3AI77"/>
<accession>A0AAE3AI77</accession>
<dbReference type="Gene3D" id="3.60.21.10">
    <property type="match status" value="1"/>
</dbReference>
<dbReference type="RefSeq" id="WP_302930212.1">
    <property type="nucleotide sequence ID" value="NZ_JAJEPW010000105.1"/>
</dbReference>
<dbReference type="Gene3D" id="3.80.10.10">
    <property type="entry name" value="Ribonuclease Inhibitor"/>
    <property type="match status" value="3"/>
</dbReference>
<dbReference type="InterPro" id="IPR032675">
    <property type="entry name" value="LRR_dom_sf"/>
</dbReference>
<sequence length="1088" mass="115784">VLVTHVPAYYTNPTGGGETYVQYLPAACDAAGIDFYFSGNDHSYARTAPMTGGQVDENGTVYYICGSTGGKSYSIVNNPDFHFDVATLDFDSVYVDVTADRFQATVTAYNVATDGTRTVLDQFTRRTAPICQNDEHTYVYDRSTGQLECSVCGHTENAAQVQYNGWATDSESGRRMYFTAGRYVTGYLFLDEVNYNFDADGLAYTGEYIMDGQRCTFLDGQFVPTENILLAGICGENACFVLYRDGRMVITGSGPLSTTSRATVPWQTAKDGIRKVYVSAGITTLSTQCFYYCSMMTDLIFESGSQLTTISGSAFNGCSRLVRINLEECTKLNLISGSAFYDCRSLTSIVLPEGLQTINGRAFARCTSLNSVYLPDGISFISSTAFQGCGGVVLSVAYNSYAKQYAIRNGIAYVERAATVIASGSCGAGASWELYGDGVLNIKGSGALTSPKAASGIAWYTYRHMIRAVHVDAGITSLPDFAFYGSSALETVSFAEGSQLTTIGGSALRGCSALTEVTLPRHVQTIYGNAFRNCSNLTSVYLPDSVSYLAASTFRGCGQVVLSVGYNSYAKDFAAHNGIRYVERQPEIIASGSCGADASWELYSDGVLHIKGSGALSNPKVSSATAWYAYRHMIRVVHVDAGITSLPDFAFFGCSALETVSFAEGSQLTTIGGSAFNGCTSLKELTLPQGVKTIYGNAFRGCSNLVSVYLPDTVSYITGGAFRGCGQVVLSVAYNSYAKQYAIRNGIAYVERERAVTASGSCGADATWELYSDGALSIRGTGSLTNPAYAGAVAWSAYRESIRTVEVASGITNLPDFAFYGCSALETVSFAEGSRLTTIGGSAFNGCTSLKELTLPQGVKTIYGNAFRGCSNLVSVYLPDTVSYITGGAFRDCGKVVLSVAYNSYAKQYAISNGIAYVERERAVTASGSCGADATWELYSDGALSIRGTGSLTNPTYAGAVAWAAYRESIRTVEIAAGITNLSDFAFFGCTSLTSVIFEDGSKLTTVGGSAFNGCTSLKELILPEMVKTVYGNAFRGCTSLTSVYLPDGLSYMTNNAFAGCGNVVLSVAAGSYAEQWAQANHIAYTAR</sequence>
<protein>
    <submittedName>
        <fullName evidence="1">Leucine-rich repeat protein</fullName>
    </submittedName>
</protein>
<evidence type="ECO:0000313" key="1">
    <source>
        <dbReference type="EMBL" id="MCC2131097.1"/>
    </source>
</evidence>
<name>A0AAE3AI77_9FIRM</name>
<dbReference type="PANTHER" id="PTHR45661">
    <property type="entry name" value="SURFACE ANTIGEN"/>
    <property type="match status" value="1"/>
</dbReference>
<feature type="non-terminal residue" evidence="1">
    <location>
        <position position="1"/>
    </location>
</feature>